<organism evidence="1 2">
    <name type="scientific">Camellia lanceoleosa</name>
    <dbReference type="NCBI Taxonomy" id="1840588"/>
    <lineage>
        <taxon>Eukaryota</taxon>
        <taxon>Viridiplantae</taxon>
        <taxon>Streptophyta</taxon>
        <taxon>Embryophyta</taxon>
        <taxon>Tracheophyta</taxon>
        <taxon>Spermatophyta</taxon>
        <taxon>Magnoliopsida</taxon>
        <taxon>eudicotyledons</taxon>
        <taxon>Gunneridae</taxon>
        <taxon>Pentapetalae</taxon>
        <taxon>asterids</taxon>
        <taxon>Ericales</taxon>
        <taxon>Theaceae</taxon>
        <taxon>Camellia</taxon>
    </lineage>
</organism>
<accession>A0ACC0GI84</accession>
<comment type="caution">
    <text evidence="1">The sequence shown here is derived from an EMBL/GenBank/DDBJ whole genome shotgun (WGS) entry which is preliminary data.</text>
</comment>
<proteinExistence type="predicted"/>
<reference evidence="1 2" key="1">
    <citation type="journal article" date="2022" name="Plant J.">
        <title>Chromosome-level genome of Camellia lanceoleosa provides a valuable resource for understanding genome evolution and self-incompatibility.</title>
        <authorList>
            <person name="Gong W."/>
            <person name="Xiao S."/>
            <person name="Wang L."/>
            <person name="Liao Z."/>
            <person name="Chang Y."/>
            <person name="Mo W."/>
            <person name="Hu G."/>
            <person name="Li W."/>
            <person name="Zhao G."/>
            <person name="Zhu H."/>
            <person name="Hu X."/>
            <person name="Ji K."/>
            <person name="Xiang X."/>
            <person name="Song Q."/>
            <person name="Yuan D."/>
            <person name="Jin S."/>
            <person name="Zhang L."/>
        </authorList>
    </citation>
    <scope>NUCLEOTIDE SEQUENCE [LARGE SCALE GENOMIC DNA]</scope>
    <source>
        <strain evidence="1">SQ_2022a</strain>
    </source>
</reference>
<evidence type="ECO:0000313" key="1">
    <source>
        <dbReference type="EMBL" id="KAI8000760.1"/>
    </source>
</evidence>
<protein>
    <submittedName>
        <fullName evidence="1">Uncharacterized protein</fullName>
    </submittedName>
</protein>
<sequence length="142" mass="16082">MGRTIIWKKSSRGKRIQWKRECNEYFVGHWNFPKSGSIAAALFRHLSFFLGTPIGCHLDWLLAKLVMQIIHDLTCLVAEICGDFLRQVIGLLSSCTTEVLELVEQSILQGAKSLKDLIPIVMNSIIEAVVKKSVEDLKQLKE</sequence>
<dbReference type="EMBL" id="CM045765">
    <property type="protein sequence ID" value="KAI8000760.1"/>
    <property type="molecule type" value="Genomic_DNA"/>
</dbReference>
<gene>
    <name evidence="1" type="ORF">LOK49_LG09G01104</name>
</gene>
<name>A0ACC0GI84_9ERIC</name>
<keyword evidence="2" id="KW-1185">Reference proteome</keyword>
<evidence type="ECO:0000313" key="2">
    <source>
        <dbReference type="Proteomes" id="UP001060215"/>
    </source>
</evidence>
<dbReference type="Proteomes" id="UP001060215">
    <property type="component" value="Chromosome 8"/>
</dbReference>